<evidence type="ECO:0000256" key="2">
    <source>
        <dbReference type="ARBA" id="ARBA00022771"/>
    </source>
</evidence>
<evidence type="ECO:0000256" key="1">
    <source>
        <dbReference type="ARBA" id="ARBA00022723"/>
    </source>
</evidence>
<dbReference type="AlphaFoldDB" id="A0AAQ3UB91"/>
<evidence type="ECO:0008006" key="10">
    <source>
        <dbReference type="Google" id="ProtNLM"/>
    </source>
</evidence>
<dbReference type="GO" id="GO:0003676">
    <property type="term" value="F:nucleic acid binding"/>
    <property type="evidence" value="ECO:0007669"/>
    <property type="project" value="InterPro"/>
</dbReference>
<name>A0AAQ3UB91_PASNO</name>
<organism evidence="8 9">
    <name type="scientific">Paspalum notatum var. saurae</name>
    <dbReference type="NCBI Taxonomy" id="547442"/>
    <lineage>
        <taxon>Eukaryota</taxon>
        <taxon>Viridiplantae</taxon>
        <taxon>Streptophyta</taxon>
        <taxon>Embryophyta</taxon>
        <taxon>Tracheophyta</taxon>
        <taxon>Spermatophyta</taxon>
        <taxon>Magnoliopsida</taxon>
        <taxon>Liliopsida</taxon>
        <taxon>Poales</taxon>
        <taxon>Poaceae</taxon>
        <taxon>PACMAD clade</taxon>
        <taxon>Panicoideae</taxon>
        <taxon>Andropogonodae</taxon>
        <taxon>Paspaleae</taxon>
        <taxon>Paspalinae</taxon>
        <taxon>Paspalum</taxon>
    </lineage>
</organism>
<dbReference type="InterPro" id="IPR007527">
    <property type="entry name" value="Znf_SWIM"/>
</dbReference>
<keyword evidence="3" id="KW-0862">Zinc</keyword>
<protein>
    <recommendedName>
        <fullName evidence="10">Mutator-like transposase</fullName>
    </recommendedName>
</protein>
<keyword evidence="1" id="KW-0479">Metal-binding</keyword>
<dbReference type="InterPro" id="IPR018289">
    <property type="entry name" value="MULE_transposase_dom"/>
</dbReference>
<dbReference type="PROSITE" id="PS50158">
    <property type="entry name" value="ZF_CCHC"/>
    <property type="match status" value="1"/>
</dbReference>
<dbReference type="InterPro" id="IPR019557">
    <property type="entry name" value="AminoTfrase-like_pln_mobile"/>
</dbReference>
<feature type="domain" description="SWIM-type" evidence="7">
    <location>
        <begin position="542"/>
        <end position="578"/>
    </location>
</feature>
<dbReference type="PROSITE" id="PS50966">
    <property type="entry name" value="ZF_SWIM"/>
    <property type="match status" value="1"/>
</dbReference>
<evidence type="ECO:0000256" key="4">
    <source>
        <dbReference type="PROSITE-ProRule" id="PRU00047"/>
    </source>
</evidence>
<dbReference type="PANTHER" id="PTHR31973:SF195">
    <property type="entry name" value="MUDR FAMILY TRANSPOSASE"/>
    <property type="match status" value="1"/>
</dbReference>
<keyword evidence="2 4" id="KW-0863">Zinc-finger</keyword>
<evidence type="ECO:0000313" key="9">
    <source>
        <dbReference type="Proteomes" id="UP001341281"/>
    </source>
</evidence>
<evidence type="ECO:0000256" key="3">
    <source>
        <dbReference type="ARBA" id="ARBA00022833"/>
    </source>
</evidence>
<feature type="region of interest" description="Disordered" evidence="5">
    <location>
        <begin position="1"/>
        <end position="29"/>
    </location>
</feature>
<evidence type="ECO:0000259" key="7">
    <source>
        <dbReference type="PROSITE" id="PS50966"/>
    </source>
</evidence>
<evidence type="ECO:0000256" key="5">
    <source>
        <dbReference type="SAM" id="MobiDB-lite"/>
    </source>
</evidence>
<reference evidence="8 9" key="1">
    <citation type="submission" date="2024-02" db="EMBL/GenBank/DDBJ databases">
        <title>High-quality chromosome-scale genome assembly of Pensacola bahiagrass (Paspalum notatum Flugge var. saurae).</title>
        <authorList>
            <person name="Vega J.M."/>
            <person name="Podio M."/>
            <person name="Orjuela J."/>
            <person name="Siena L.A."/>
            <person name="Pessino S.C."/>
            <person name="Combes M.C."/>
            <person name="Mariac C."/>
            <person name="Albertini E."/>
            <person name="Pupilli F."/>
            <person name="Ortiz J.P.A."/>
            <person name="Leblanc O."/>
        </authorList>
    </citation>
    <scope>NUCLEOTIDE SEQUENCE [LARGE SCALE GENOMIC DNA]</scope>
    <source>
        <strain evidence="8">R1</strain>
        <tissue evidence="8">Leaf</tissue>
    </source>
</reference>
<proteinExistence type="predicted"/>
<dbReference type="GO" id="GO:0008270">
    <property type="term" value="F:zinc ion binding"/>
    <property type="evidence" value="ECO:0007669"/>
    <property type="project" value="UniProtKB-KW"/>
</dbReference>
<dbReference type="Pfam" id="PF10551">
    <property type="entry name" value="MULE"/>
    <property type="match status" value="1"/>
</dbReference>
<accession>A0AAQ3UB91</accession>
<evidence type="ECO:0000313" key="8">
    <source>
        <dbReference type="EMBL" id="WVZ86657.1"/>
    </source>
</evidence>
<feature type="region of interest" description="Disordered" evidence="5">
    <location>
        <begin position="674"/>
        <end position="696"/>
    </location>
</feature>
<dbReference type="Pfam" id="PF03108">
    <property type="entry name" value="DBD_Tnp_Mut"/>
    <property type="match status" value="1"/>
</dbReference>
<dbReference type="EMBL" id="CP144751">
    <property type="protein sequence ID" value="WVZ86657.1"/>
    <property type="molecule type" value="Genomic_DNA"/>
</dbReference>
<dbReference type="InterPro" id="IPR001878">
    <property type="entry name" value="Znf_CCHC"/>
</dbReference>
<dbReference type="PANTHER" id="PTHR31973">
    <property type="entry name" value="POLYPROTEIN, PUTATIVE-RELATED"/>
    <property type="match status" value="1"/>
</dbReference>
<gene>
    <name evidence="8" type="ORF">U9M48_033408</name>
</gene>
<feature type="domain" description="CCHC-type" evidence="6">
    <location>
        <begin position="654"/>
        <end position="669"/>
    </location>
</feature>
<dbReference type="Pfam" id="PF10536">
    <property type="entry name" value="PMD"/>
    <property type="match status" value="1"/>
</dbReference>
<evidence type="ECO:0000259" key="6">
    <source>
        <dbReference type="PROSITE" id="PS50158"/>
    </source>
</evidence>
<dbReference type="SMART" id="SM00575">
    <property type="entry name" value="ZnF_PMZ"/>
    <property type="match status" value="1"/>
</dbReference>
<dbReference type="InterPro" id="IPR004332">
    <property type="entry name" value="Transposase_MuDR"/>
</dbReference>
<keyword evidence="9" id="KW-1185">Reference proteome</keyword>
<dbReference type="InterPro" id="IPR006564">
    <property type="entry name" value="Znf_PMZ"/>
</dbReference>
<sequence>MQNEDDEFAQAQEIGEGSDEDEDYPIPGEWREYGFGNPVVHDAKQQEGSTRENEVVQGAKYASSALLKEAVKLWSLSLKKEFKVVKSTQSVYDVCCVSEGCPWRLHAYKGIMKTHWKVSIITEHTCYNREVPKYNRNLTAALVANEMYGRILDAPHFEPKQIIREMELQHQYTISYAKAYRAKQKVFEMRFGTYEDSYDNLPRMLATIAQRNPGTYYDVMHFPNPEGGPSILQRVFFCLGPCVRAFQYCLPLLCIDGTFLTGKYKGTILTAIGVDGNNQVLPVAFAFVENENVDSWYWFLERVKTNVVSSRSNVCLISDRHSGILDAIEKLKHGNGASPPLWPDVHSRWCMRHLAANFYDHFKNRDLQDLFKSLCSQNQQRKFNAIWKLLDELTAKHQTATSSASSSARTAKPFSQWIQDKPKEKWALLYDTNGRRYGIMTTNHAECYNMVMRSSRGLPLVGVVEFILYGCAKYFRERYMSISADLSNASVLFGRTITKYMETKTDKAQIHNARLLGTRENRFEVSCGGPIPPWCAQREDGAETVIGNDGTAHHCSCMKPTLLHLPCSHILAACRELSVDPTNFVSTFYTKGAIAATWNQELFGYGMVRAYTAPNEQKWYIPNPALKRLKGRRQTRRIRNGMDEAEAGKRPKQCTQCGAVGHNYKKCPQNAFPASAEAGPSGNATDGMAEEPPTLEPLDPVVDSGHRSYMSAVEHKHLATFQCRPPKEYLELDNRWLQRLRGAGLLTFCRLVEGGPIGRHGRGRPRLMIDNSLITALVDRWRPETHTFHMPCGEMAPTLQDVSYLLGLPIAGTAVGPRVVPASWKDDLEIRFAGVDRLDDLGALEPHPNARGPAKAWLLQFKATSLHPDTDDESVRRSLEAYLLWLFGFIMFKNGTSNSVDKVLIPYAREIADAPEDAVPLWSWGSAVLAATYRGLCDACSKDESNARFRGCALLLRLWSYERLAVGRPIVDHRGYEARYYGRHDDDGPTMGTLWVCPRERTWANEQARRTYPSFVVALDRLVAEDVIWEPYSAAAVGSRAPYGLSSMCTSNETLWYTTASLVYDIYIEPHRPHARAMRRFGYARRSSRYHVLSRLGQPCSGTWVAKVEPYVQAWDNAHQDVVHPVAPHTDWWYETFLTWYRPRTRCHVTYADTQPVPHESSSTDAYARHRDEALAGA</sequence>
<dbReference type="Proteomes" id="UP001341281">
    <property type="component" value="Chromosome 07"/>
</dbReference>